<evidence type="ECO:0000313" key="13">
    <source>
        <dbReference type="EMBL" id="MDT0407786.1"/>
    </source>
</evidence>
<keyword evidence="5 11" id="KW-0408">Iron</keyword>
<accession>A0ABU2QTM8</accession>
<evidence type="ECO:0000256" key="7">
    <source>
        <dbReference type="ARBA" id="ARBA00023015"/>
    </source>
</evidence>
<protein>
    <recommendedName>
        <fullName evidence="11">Transcriptional regulator WhiB</fullName>
    </recommendedName>
</protein>
<evidence type="ECO:0000256" key="6">
    <source>
        <dbReference type="ARBA" id="ARBA00023014"/>
    </source>
</evidence>
<comment type="subcellular location">
    <subcellularLocation>
        <location evidence="1 11">Cytoplasm</location>
    </subcellularLocation>
</comment>
<feature type="binding site" evidence="11">
    <location>
        <position position="62"/>
    </location>
    <ligand>
        <name>[4Fe-4S] cluster</name>
        <dbReference type="ChEBI" id="CHEBI:49883"/>
    </ligand>
</feature>
<comment type="PTM">
    <text evidence="11">The Fe-S cluster can be nitrosylated by nitric oxide (NO).</text>
</comment>
<evidence type="ECO:0000259" key="12">
    <source>
        <dbReference type="PROSITE" id="PS51674"/>
    </source>
</evidence>
<evidence type="ECO:0000256" key="8">
    <source>
        <dbReference type="ARBA" id="ARBA00023125"/>
    </source>
</evidence>
<keyword evidence="3 11" id="KW-0004">4Fe-4S</keyword>
<comment type="caution">
    <text evidence="13">The sequence shown here is derived from an EMBL/GenBank/DDBJ whole genome shotgun (WGS) entry which is preliminary data.</text>
</comment>
<evidence type="ECO:0000256" key="5">
    <source>
        <dbReference type="ARBA" id="ARBA00023004"/>
    </source>
</evidence>
<dbReference type="InterPro" id="IPR003482">
    <property type="entry name" value="Whib"/>
</dbReference>
<keyword evidence="8 11" id="KW-0238">DNA-binding</keyword>
<dbReference type="HAMAP" id="MF_01479">
    <property type="entry name" value="WhiB"/>
    <property type="match status" value="1"/>
</dbReference>
<keyword evidence="7 11" id="KW-0805">Transcription regulation</keyword>
<proteinExistence type="inferred from homology"/>
<keyword evidence="4 11" id="KW-0479">Metal-binding</keyword>
<evidence type="ECO:0000256" key="9">
    <source>
        <dbReference type="ARBA" id="ARBA00023157"/>
    </source>
</evidence>
<keyword evidence="14" id="KW-1185">Reference proteome</keyword>
<comment type="cofactor">
    <cofactor evidence="11">
        <name>[4Fe-4S] cluster</name>
        <dbReference type="ChEBI" id="CHEBI:49883"/>
    </cofactor>
    <text evidence="11">Binds 1 [4Fe-4S] cluster per subunit. Following nitrosylation of the [4Fe-4S] cluster binds 1 [4Fe-8(NO)] cluster per subunit.</text>
</comment>
<organism evidence="13 14">
    <name type="scientific">Streptomyces evansiae</name>
    <dbReference type="NCBI Taxonomy" id="3075535"/>
    <lineage>
        <taxon>Bacteria</taxon>
        <taxon>Bacillati</taxon>
        <taxon>Actinomycetota</taxon>
        <taxon>Actinomycetes</taxon>
        <taxon>Kitasatosporales</taxon>
        <taxon>Streptomycetaceae</taxon>
        <taxon>Streptomyces</taxon>
    </lineage>
</organism>
<keyword evidence="6 11" id="KW-0411">Iron-sulfur</keyword>
<evidence type="ECO:0000313" key="14">
    <source>
        <dbReference type="Proteomes" id="UP001183610"/>
    </source>
</evidence>
<evidence type="ECO:0000256" key="4">
    <source>
        <dbReference type="ARBA" id="ARBA00022723"/>
    </source>
</evidence>
<dbReference type="InterPro" id="IPR034768">
    <property type="entry name" value="4FE4S_WBL"/>
</dbReference>
<keyword evidence="9 11" id="KW-1015">Disulfide bond</keyword>
<dbReference type="PROSITE" id="PS51674">
    <property type="entry name" value="4FE4S_WBL"/>
    <property type="match status" value="1"/>
</dbReference>
<comment type="similarity">
    <text evidence="2 11">Belongs to the WhiB family.</text>
</comment>
<evidence type="ECO:0000256" key="2">
    <source>
        <dbReference type="ARBA" id="ARBA00006597"/>
    </source>
</evidence>
<keyword evidence="11" id="KW-0963">Cytoplasm</keyword>
<feature type="binding site" evidence="11">
    <location>
        <position position="23"/>
    </location>
    <ligand>
        <name>[4Fe-4S] cluster</name>
        <dbReference type="ChEBI" id="CHEBI:49883"/>
    </ligand>
</feature>
<feature type="binding site" evidence="11">
    <location>
        <position position="53"/>
    </location>
    <ligand>
        <name>[4Fe-4S] cluster</name>
        <dbReference type="ChEBI" id="CHEBI:49883"/>
    </ligand>
</feature>
<dbReference type="PANTHER" id="PTHR38839">
    <property type="entry name" value="TRANSCRIPTIONAL REGULATOR WHID-RELATED"/>
    <property type="match status" value="1"/>
</dbReference>
<feature type="binding site" evidence="11">
    <location>
        <position position="56"/>
    </location>
    <ligand>
        <name>[4Fe-4S] cluster</name>
        <dbReference type="ChEBI" id="CHEBI:49883"/>
    </ligand>
</feature>
<name>A0ABU2QTM8_9ACTN</name>
<evidence type="ECO:0000256" key="10">
    <source>
        <dbReference type="ARBA" id="ARBA00023163"/>
    </source>
</evidence>
<dbReference type="Proteomes" id="UP001183610">
    <property type="component" value="Unassembled WGS sequence"/>
</dbReference>
<sequence length="173" mass="19067">MSAHPNYIHRLLGDQTWQADAVCRSTPYHQVDPEIFFPAPDDAERIAAARSLCAQCPVSRACLDAALETRDTWGIRGGVTEEERAVLQEDLAERIDRSRVAEALDGRDIHLSAAERKAVAAGAHRQGYSKEKLARILKITPGHAQKMMRIARRAEEHRANAQSGAQDDFGTAA</sequence>
<comment type="function">
    <text evidence="11">Acts as a transcriptional regulator. Probably redox-responsive. The apo- but not holo-form probably binds DNA.</text>
</comment>
<keyword evidence="10 11" id="KW-0804">Transcription</keyword>
<gene>
    <name evidence="11" type="primary">whiB</name>
    <name evidence="13" type="ORF">RM698_01805</name>
</gene>
<feature type="domain" description="4Fe-4S Wbl-type" evidence="12">
    <location>
        <begin position="22"/>
        <end position="86"/>
    </location>
</feature>
<evidence type="ECO:0000256" key="1">
    <source>
        <dbReference type="ARBA" id="ARBA00004496"/>
    </source>
</evidence>
<comment type="PTM">
    <text evidence="11">Upon Fe-S cluster removal intramolecular disulfide bonds are formed.</text>
</comment>
<evidence type="ECO:0000256" key="11">
    <source>
        <dbReference type="HAMAP-Rule" id="MF_01479"/>
    </source>
</evidence>
<dbReference type="RefSeq" id="WP_010262881.1">
    <property type="nucleotide sequence ID" value="NZ_JAVRET010000002.1"/>
</dbReference>
<reference evidence="14" key="1">
    <citation type="submission" date="2023-07" db="EMBL/GenBank/DDBJ databases">
        <title>30 novel species of actinomycetes from the DSMZ collection.</title>
        <authorList>
            <person name="Nouioui I."/>
        </authorList>
    </citation>
    <scope>NUCLEOTIDE SEQUENCE [LARGE SCALE GENOMIC DNA]</scope>
    <source>
        <strain evidence="14">DSM 41979</strain>
    </source>
</reference>
<dbReference type="Pfam" id="PF02467">
    <property type="entry name" value="Whib"/>
    <property type="match status" value="1"/>
</dbReference>
<evidence type="ECO:0000256" key="3">
    <source>
        <dbReference type="ARBA" id="ARBA00022485"/>
    </source>
</evidence>
<dbReference type="EMBL" id="JAVRET010000002">
    <property type="protein sequence ID" value="MDT0407786.1"/>
    <property type="molecule type" value="Genomic_DNA"/>
</dbReference>